<gene>
    <name evidence="5" type="ORF">EOD39_7401</name>
</gene>
<accession>A0A444U6Z5</accession>
<comment type="subcellular location">
    <subcellularLocation>
        <location evidence="1">Nucleus</location>
    </subcellularLocation>
</comment>
<dbReference type="AlphaFoldDB" id="A0A444U6Z5"/>
<keyword evidence="4" id="KW-0539">Nucleus</keyword>
<comment type="similarity">
    <text evidence="2">Belongs to the ripply family.</text>
</comment>
<evidence type="ECO:0000256" key="4">
    <source>
        <dbReference type="ARBA" id="ARBA00023242"/>
    </source>
</evidence>
<evidence type="ECO:0000256" key="1">
    <source>
        <dbReference type="ARBA" id="ARBA00004123"/>
    </source>
</evidence>
<dbReference type="Pfam" id="PF14998">
    <property type="entry name" value="Ripply"/>
    <property type="match status" value="1"/>
</dbReference>
<dbReference type="GO" id="GO:0005634">
    <property type="term" value="C:nucleus"/>
    <property type="evidence" value="ECO:0007669"/>
    <property type="project" value="UniProtKB-SubCell"/>
</dbReference>
<evidence type="ECO:0000313" key="5">
    <source>
        <dbReference type="EMBL" id="RXM30941.1"/>
    </source>
</evidence>
<keyword evidence="3" id="KW-0217">Developmental protein</keyword>
<comment type="caution">
    <text evidence="5">The sequence shown here is derived from an EMBL/GenBank/DDBJ whole genome shotgun (WGS) entry which is preliminary data.</text>
</comment>
<dbReference type="GO" id="GO:0009880">
    <property type="term" value="P:embryonic pattern specification"/>
    <property type="evidence" value="ECO:0007669"/>
    <property type="project" value="TreeGrafter"/>
</dbReference>
<dbReference type="PANTHER" id="PTHR16770">
    <property type="entry name" value="PROTEIN RIPPLY-LIKE"/>
    <property type="match status" value="1"/>
</dbReference>
<evidence type="ECO:0000256" key="2">
    <source>
        <dbReference type="ARBA" id="ARBA00006944"/>
    </source>
</evidence>
<name>A0A444U6Z5_ACIRT</name>
<proteinExistence type="inferred from homology"/>
<dbReference type="Proteomes" id="UP000289886">
    <property type="component" value="Unassembled WGS sequence"/>
</dbReference>
<dbReference type="GO" id="GO:0000122">
    <property type="term" value="P:negative regulation of transcription by RNA polymerase II"/>
    <property type="evidence" value="ECO:0007669"/>
    <property type="project" value="TreeGrafter"/>
</dbReference>
<organism evidence="5 6">
    <name type="scientific">Acipenser ruthenus</name>
    <name type="common">Sterlet sturgeon</name>
    <dbReference type="NCBI Taxonomy" id="7906"/>
    <lineage>
        <taxon>Eukaryota</taxon>
        <taxon>Metazoa</taxon>
        <taxon>Chordata</taxon>
        <taxon>Craniata</taxon>
        <taxon>Vertebrata</taxon>
        <taxon>Euteleostomi</taxon>
        <taxon>Actinopterygii</taxon>
        <taxon>Chondrostei</taxon>
        <taxon>Acipenseriformes</taxon>
        <taxon>Acipenseridae</taxon>
        <taxon>Acipenser</taxon>
    </lineage>
</organism>
<dbReference type="EMBL" id="SCEB01215172">
    <property type="protein sequence ID" value="RXM30941.1"/>
    <property type="molecule type" value="Genomic_DNA"/>
</dbReference>
<reference evidence="5 6" key="1">
    <citation type="submission" date="2019-01" db="EMBL/GenBank/DDBJ databases">
        <title>Draft Genome and Complete Hox-Cluster Characterization of the Sterlet Sturgeon (Acipenser ruthenus).</title>
        <authorList>
            <person name="Wei Q."/>
        </authorList>
    </citation>
    <scope>NUCLEOTIDE SEQUENCE [LARGE SCALE GENOMIC DNA]</scope>
    <source>
        <strain evidence="5">WHYD16114868_AA</strain>
        <tissue evidence="5">Blood</tissue>
    </source>
</reference>
<protein>
    <submittedName>
        <fullName evidence="5">Protein ripply2</fullName>
    </submittedName>
</protein>
<evidence type="ECO:0000256" key="3">
    <source>
        <dbReference type="ARBA" id="ARBA00022473"/>
    </source>
</evidence>
<evidence type="ECO:0000313" key="6">
    <source>
        <dbReference type="Proteomes" id="UP000289886"/>
    </source>
</evidence>
<dbReference type="InterPro" id="IPR028127">
    <property type="entry name" value="Ripply_fam"/>
</dbReference>
<sequence>MLEMDQQRLKVQAAAAQAECDARRTHEETSEQILALKGEQQKQLERILTRQALEHSSSKVAEFTSKIYTRAPTLRAEVEGEASAHVSNPKQTTSTPVIVGRTSITVHLHLNCRMEGMPCTALIDTVSTVTLVRPDILQQAGQTSQATVAITTVQLRTPYVKVDANVDLSAMKTTKTVEYTHPVKLFWPKSKCYDYLYQEAETLLRNYPVQATISFYEDSDSDDDSDSEEEEEPN</sequence>
<dbReference type="PANTHER" id="PTHR16770:SF3">
    <property type="entry name" value="PROTEIN RIPPLY2"/>
    <property type="match status" value="1"/>
</dbReference>
<keyword evidence="6" id="KW-1185">Reference proteome</keyword>